<evidence type="ECO:0000313" key="3">
    <source>
        <dbReference type="EMBL" id="CAK9857618.1"/>
    </source>
</evidence>
<feature type="compositionally biased region" description="Basic residues" evidence="2">
    <location>
        <begin position="159"/>
        <end position="171"/>
    </location>
</feature>
<evidence type="ECO:0000256" key="1">
    <source>
        <dbReference type="ARBA" id="ARBA00007160"/>
    </source>
</evidence>
<protein>
    <submittedName>
        <fullName evidence="3">Uncharacterized protein</fullName>
    </submittedName>
</protein>
<keyword evidence="4" id="KW-1185">Reference proteome</keyword>
<evidence type="ECO:0000313" key="4">
    <source>
        <dbReference type="Proteomes" id="UP001497522"/>
    </source>
</evidence>
<organism evidence="3 4">
    <name type="scientific">Sphagnum jensenii</name>
    <dbReference type="NCBI Taxonomy" id="128206"/>
    <lineage>
        <taxon>Eukaryota</taxon>
        <taxon>Viridiplantae</taxon>
        <taxon>Streptophyta</taxon>
        <taxon>Embryophyta</taxon>
        <taxon>Bryophyta</taxon>
        <taxon>Sphagnophytina</taxon>
        <taxon>Sphagnopsida</taxon>
        <taxon>Sphagnales</taxon>
        <taxon>Sphagnaceae</taxon>
        <taxon>Sphagnum</taxon>
    </lineage>
</organism>
<accession>A0ABP1A528</accession>
<comment type="similarity">
    <text evidence="1">Belongs to the abscisic acid and water stress-induced protein family.</text>
</comment>
<gene>
    <name evidence="3" type="ORF">CSSPJE1EN2_LOCUS613</name>
</gene>
<dbReference type="Proteomes" id="UP001497522">
    <property type="component" value="Chromosome 1"/>
</dbReference>
<dbReference type="InterPro" id="IPR003496">
    <property type="entry name" value="ABA_WDS"/>
</dbReference>
<reference evidence="3 4" key="1">
    <citation type="submission" date="2024-03" db="EMBL/GenBank/DDBJ databases">
        <authorList>
            <consortium name="ELIXIR-Norway"/>
            <consortium name="Elixir Norway"/>
        </authorList>
    </citation>
    <scope>NUCLEOTIDE SEQUENCE [LARGE SCALE GENOMIC DNA]</scope>
</reference>
<evidence type="ECO:0000256" key="2">
    <source>
        <dbReference type="SAM" id="MobiDB-lite"/>
    </source>
</evidence>
<sequence length="171" mass="19155">MSRLHNLRHQRQAADAPAYYPLAPGYGAAPPAGRYYPAPGPYYGGNPQMMMQPVQGLGGAPGMYPDQQYQNLQAEEHRPKQNEHRAEMGALGTAAFAALTGFFPCFRNSTKNVKRVDPAHAQRHHMEAQAAEAATLGLGGYALYEHHEAHEMHKAEKHEKHHHKHDHHHRH</sequence>
<dbReference type="EMBL" id="OZ023702">
    <property type="protein sequence ID" value="CAK9857618.1"/>
    <property type="molecule type" value="Genomic_DNA"/>
</dbReference>
<name>A0ABP1A528_9BRYO</name>
<feature type="region of interest" description="Disordered" evidence="2">
    <location>
        <begin position="150"/>
        <end position="171"/>
    </location>
</feature>
<dbReference type="Pfam" id="PF02496">
    <property type="entry name" value="ABA_WDS"/>
    <property type="match status" value="1"/>
</dbReference>
<proteinExistence type="inferred from homology"/>